<dbReference type="AlphaFoldDB" id="A0A2A4YG58"/>
<reference evidence="5" key="1">
    <citation type="submission" date="2017-08" db="EMBL/GenBank/DDBJ databases">
        <title>A dynamic microbial community with high functional redundancy inhabits the cold, oxic subseafloor aquifer.</title>
        <authorList>
            <person name="Tully B.J."/>
            <person name="Wheat C.G."/>
            <person name="Glazer B.T."/>
            <person name="Huber J.A."/>
        </authorList>
    </citation>
    <scope>NUCLEOTIDE SEQUENCE [LARGE SCALE GENOMIC DNA]</scope>
</reference>
<evidence type="ECO:0000259" key="3">
    <source>
        <dbReference type="Pfam" id="PF13538"/>
    </source>
</evidence>
<keyword evidence="1" id="KW-0547">Nucleotide-binding</keyword>
<dbReference type="GO" id="GO:0003678">
    <property type="term" value="F:DNA helicase activity"/>
    <property type="evidence" value="ECO:0007669"/>
    <property type="project" value="UniProtKB-ARBA"/>
</dbReference>
<dbReference type="NCBIfam" id="TIGR01447">
    <property type="entry name" value="recD"/>
    <property type="match status" value="1"/>
</dbReference>
<evidence type="ECO:0000313" key="5">
    <source>
        <dbReference type="Proteomes" id="UP000217838"/>
    </source>
</evidence>
<dbReference type="PANTHER" id="PTHR43788:SF6">
    <property type="entry name" value="DNA HELICASE B"/>
    <property type="match status" value="1"/>
</dbReference>
<dbReference type="Gene3D" id="2.30.30.940">
    <property type="match status" value="1"/>
</dbReference>
<dbReference type="Pfam" id="PF13604">
    <property type="entry name" value="AAA_30"/>
    <property type="match status" value="1"/>
</dbReference>
<evidence type="ECO:0000256" key="2">
    <source>
        <dbReference type="ARBA" id="ARBA00022840"/>
    </source>
</evidence>
<dbReference type="Pfam" id="PF13538">
    <property type="entry name" value="UvrD_C_2"/>
    <property type="match status" value="1"/>
</dbReference>
<feature type="domain" description="UvrD-like helicase C-terminal" evidence="3">
    <location>
        <begin position="482"/>
        <end position="527"/>
    </location>
</feature>
<name>A0A2A4YG58_UNCAE</name>
<organism evidence="4 5">
    <name type="scientific">Aerophobetes bacterium</name>
    <dbReference type="NCBI Taxonomy" id="2030807"/>
    <lineage>
        <taxon>Bacteria</taxon>
        <taxon>Candidatus Aerophobota</taxon>
    </lineage>
</organism>
<dbReference type="InterPro" id="IPR050534">
    <property type="entry name" value="Coronavir_polyprotein_1ab"/>
</dbReference>
<evidence type="ECO:0000313" key="4">
    <source>
        <dbReference type="EMBL" id="PCI93704.1"/>
    </source>
</evidence>
<sequence>MLSLENQNTSSREKLLERGFLKAVDFAFANIFRKKVSEESFSFLCYLFALGRLGHHSILVEDRKITPDALDLLQDAEKDLFLLELLNGAQNLPESLCQNFHGSVDLRPIVKDGDRYYLQKYFLQEHQIASSFASLLESSMKSFTSLEVEEAMKPYVSSLNPEQLLAVKGALHNRLFILSGGPGTGKTYTIEHLLKIYYELSKEKQPRILASAPTGKATSHLKQKLGEIPNIEIKTLHSALKLRGNQAGILSYDLIVVDECSMIDLHVWKTFFANILENTKVVLVGDYHQLPPVETGMIFEELFHAAVDAHVELKECLRIENRGIHTLAQSVNENDFEKAAEVLQSNTKDLRFFEFAEEKSILNIENLDLESEFKHFEDPKKSIQNLLENLKKMCMLSPINKGIWGVKTINREIYEFLKTRAKNSTMVIPIMITQTDYSKNLYNGDLGILINNLVDSRKDTTYFYIEGEIKEYKKQLLPNFEYAYCVTVHKSQGSEFEKAMIFLPGKSEIFGKELLYTALTRAKYSCTLFAKEGVLKKCFFGSIQKNTFNPLMRYKKLNLEEKA</sequence>
<evidence type="ECO:0000256" key="1">
    <source>
        <dbReference type="ARBA" id="ARBA00022741"/>
    </source>
</evidence>
<dbReference type="InterPro" id="IPR027417">
    <property type="entry name" value="P-loop_NTPase"/>
</dbReference>
<dbReference type="GO" id="GO:0006310">
    <property type="term" value="P:DNA recombination"/>
    <property type="evidence" value="ECO:0007669"/>
    <property type="project" value="InterPro"/>
</dbReference>
<proteinExistence type="predicted"/>
<dbReference type="GO" id="GO:0009338">
    <property type="term" value="C:exodeoxyribonuclease V complex"/>
    <property type="evidence" value="ECO:0007669"/>
    <property type="project" value="InterPro"/>
</dbReference>
<gene>
    <name evidence="4" type="primary">recD</name>
    <name evidence="4" type="ORF">COB11_04865</name>
</gene>
<dbReference type="GO" id="GO:0006302">
    <property type="term" value="P:double-strand break repair"/>
    <property type="evidence" value="ECO:0007669"/>
    <property type="project" value="InterPro"/>
</dbReference>
<dbReference type="InterPro" id="IPR006344">
    <property type="entry name" value="RecD"/>
</dbReference>
<dbReference type="Gene3D" id="3.40.50.300">
    <property type="entry name" value="P-loop containing nucleotide triphosphate hydrolases"/>
    <property type="match status" value="2"/>
</dbReference>
<dbReference type="Proteomes" id="UP000217838">
    <property type="component" value="Unassembled WGS sequence"/>
</dbReference>
<dbReference type="InterPro" id="IPR027785">
    <property type="entry name" value="UvrD-like_helicase_C"/>
</dbReference>
<comment type="caution">
    <text evidence="4">The sequence shown here is derived from an EMBL/GenBank/DDBJ whole genome shotgun (WGS) entry which is preliminary data.</text>
</comment>
<protein>
    <submittedName>
        <fullName evidence="4">Exodeoxyribonuclease V subunit alpha</fullName>
    </submittedName>
</protein>
<dbReference type="GO" id="GO:0005524">
    <property type="term" value="F:ATP binding"/>
    <property type="evidence" value="ECO:0007669"/>
    <property type="project" value="UniProtKB-KW"/>
</dbReference>
<keyword evidence="2" id="KW-0067">ATP-binding</keyword>
<dbReference type="CDD" id="cd18809">
    <property type="entry name" value="SF1_C_RecD"/>
    <property type="match status" value="1"/>
</dbReference>
<dbReference type="EMBL" id="NVUU01000054">
    <property type="protein sequence ID" value="PCI93704.1"/>
    <property type="molecule type" value="Genomic_DNA"/>
</dbReference>
<accession>A0A2A4YG58</accession>
<dbReference type="CDD" id="cd17933">
    <property type="entry name" value="DEXSc_RecD-like"/>
    <property type="match status" value="1"/>
</dbReference>
<dbReference type="SUPFAM" id="SSF52540">
    <property type="entry name" value="P-loop containing nucleoside triphosphate hydrolases"/>
    <property type="match status" value="1"/>
</dbReference>
<dbReference type="PANTHER" id="PTHR43788">
    <property type="entry name" value="DNA2/NAM7 HELICASE FAMILY MEMBER"/>
    <property type="match status" value="1"/>
</dbReference>
<dbReference type="GO" id="GO:0008854">
    <property type="term" value="F:exodeoxyribonuclease V activity"/>
    <property type="evidence" value="ECO:0007669"/>
    <property type="project" value="InterPro"/>
</dbReference>